<dbReference type="Gene3D" id="2.40.50.100">
    <property type="match status" value="1"/>
</dbReference>
<dbReference type="InterPro" id="IPR045257">
    <property type="entry name" value="E2/Pdx1"/>
</dbReference>
<dbReference type="CDD" id="cd06849">
    <property type="entry name" value="lipoyl_domain"/>
    <property type="match status" value="1"/>
</dbReference>
<dbReference type="InterPro" id="IPR000742">
    <property type="entry name" value="EGF"/>
</dbReference>
<dbReference type="Gene3D" id="2.20.100.10">
    <property type="entry name" value="Thrombospondin type-1 (TSP1) repeat"/>
    <property type="match status" value="1"/>
</dbReference>
<keyword evidence="2 6" id="KW-0808">Transferase</keyword>
<dbReference type="InterPro" id="IPR036383">
    <property type="entry name" value="TSP1_rpt_sf"/>
</dbReference>
<evidence type="ECO:0000313" key="12">
    <source>
        <dbReference type="WBParaSite" id="TREG1_131410.1"/>
    </source>
</evidence>
<dbReference type="PROSITE" id="PS01186">
    <property type="entry name" value="EGF_2"/>
    <property type="match status" value="1"/>
</dbReference>
<feature type="region of interest" description="Disordered" evidence="7">
    <location>
        <begin position="157"/>
        <end position="196"/>
    </location>
</feature>
<keyword evidence="4" id="KW-0809">Transit peptide</keyword>
<reference evidence="11" key="1">
    <citation type="submission" date="2022-06" db="EMBL/GenBank/DDBJ databases">
        <authorList>
            <person name="Berger JAMES D."/>
            <person name="Berger JAMES D."/>
        </authorList>
    </citation>
    <scope>NUCLEOTIDE SEQUENCE [LARGE SCALE GENOMIC DNA]</scope>
</reference>
<keyword evidence="8" id="KW-0812">Transmembrane</keyword>
<dbReference type="InterPro" id="IPR000884">
    <property type="entry name" value="TSP1_rpt"/>
</dbReference>
<evidence type="ECO:0000256" key="5">
    <source>
        <dbReference type="ARBA" id="ARBA00023315"/>
    </source>
</evidence>
<dbReference type="PROSITE" id="PS50092">
    <property type="entry name" value="TSP1"/>
    <property type="match status" value="1"/>
</dbReference>
<evidence type="ECO:0000259" key="9">
    <source>
        <dbReference type="PROSITE" id="PS50968"/>
    </source>
</evidence>
<dbReference type="PROSITE" id="PS51826">
    <property type="entry name" value="PSBD"/>
    <property type="match status" value="1"/>
</dbReference>
<dbReference type="SUPFAM" id="SSF52777">
    <property type="entry name" value="CoA-dependent acyltransferases"/>
    <property type="match status" value="1"/>
</dbReference>
<protein>
    <recommendedName>
        <fullName evidence="6">Acetyltransferase component of pyruvate dehydrogenase complex</fullName>
        <ecNumber evidence="6">2.3.1.12</ecNumber>
    </recommendedName>
</protein>
<keyword evidence="3 6" id="KW-0450">Lipoyl</keyword>
<comment type="similarity">
    <text evidence="1 6">Belongs to the 2-oxoacid dehydrogenase family.</text>
</comment>
<dbReference type="FunFam" id="2.40.50.100:FF:000010">
    <property type="entry name" value="Acetyltransferase component of pyruvate dehydrogenase complex"/>
    <property type="match status" value="1"/>
</dbReference>
<comment type="catalytic activity">
    <reaction evidence="6">
        <text>N(6)-[(R)-dihydrolipoyl]-L-lysyl-[protein] + acetyl-CoA = N(6)-[(R)-S(8)-acetyldihydrolipoyl]-L-lysyl-[protein] + CoA</text>
        <dbReference type="Rhea" id="RHEA:17017"/>
        <dbReference type="Rhea" id="RHEA-COMP:10475"/>
        <dbReference type="Rhea" id="RHEA-COMP:10478"/>
        <dbReference type="ChEBI" id="CHEBI:57287"/>
        <dbReference type="ChEBI" id="CHEBI:57288"/>
        <dbReference type="ChEBI" id="CHEBI:83100"/>
        <dbReference type="ChEBI" id="CHEBI:83111"/>
        <dbReference type="EC" id="2.3.1.12"/>
    </reaction>
</comment>
<sequence length="1284" mass="141966">MFFRGYRPVSRLRSFYRLKARFLSGTRQSTPVATYSTVVHRSSLLVNHDRPFLSFKRFMSYPSHVVVRLPNLSPTMETGTVISWAKQEGDEVTEGDLLAEIETDKATMSFDANESGYLAKILSPAGSKDIPVGTALCIIVPDAGSVAAFKDYVAKSSEQASPPKTTEAPKPPAPTPPPSVAPQQPATPTPAVSTPIVSKSGGVVASPYARLLAAEKGLDLSGITGTGMHGMIRSTDLGSARAAAATTAGLDIAGGKFEDISISNMRAVIAKRLTESKRTIPHYYLTMDIQLDGVLEIRSKINTDLAKLADTKSEEPVPKISLNDIIIKAASLTCLKVPECNSSWQGEFIRQYHSVDVSIAVAVPAGLITPIIFSAEKKGLVQINKEMKTLVAKAKQNKLQPHEFQGGTFSISNLGMFGISNFCAVINPPQACILAVGSTRSLLLPDSNSHLGFKKANVLSVTLCCDHRVVDGAYIYSLSWTIFVPLWKLNAPYKYYSQYGFPDPQKTLSPILNIEFQKNDVLNIEESSDASSSSSSPTSTEYILSENFTLFDLLYKTLTKYANDNETEEDDNQISEEVNTTAITTPTIINATGDTVTTEGKVTVEKEQEQEEGEGGKTAEAQAEEGEELNQTADVPSMDDNPPPNLPINNNKNIMAISISTNTTSTTTNNDNNNNNSTNITLPNLSINSTNTNITISNNNNTTNISVPDQPKKKKKRRNLLVPTNEDVEESSSNSNISETNVVLGERLQPRMYLPLFIDIYRIFKAIRASCKENCTDYFPNYEYVLWMYNWVICTKIGPTPVNDVDGICPKICRPRKDITLNDSYITELINLTFKPIALTMDPFDVCSQLVNTVSGTCLTYGSGVGAEEFTCQCKSHAYEWQTVDSLTGCLLIPDIMNSTQNVHSKTWNIECNEDMKQFCKNGTDKCYYRLRLMDDIDASEPIDYNINNINDTTTTTTTTDSIIIIILILTSDVDISLWPHCQCTKYFTGVDCSESVQPCKEILSNALKTPQLLMHSQVVKDDIDRPIITTTLSDDNNEYQKSASGDWLCGVDFHYGSCIPIGQTYQCQCNFGYTKDPDYSDYDNCWKEGHQEDTIEIGGHIIRKCGQGACLNGGKCINVTRGLFTYTDSFVNNNDNDRPPQIPMCQCPKGYTGLYCDVTEGIWSEWHSWSSCTPNCGQTRYQYRLRSCDSDIGCPGSAKQSQRCPPLECAKIASTKRTDVSIQYEQIHHHQEHYADDSYNHILKSGYLLAWFLGFLIPVEIILIIFGVILLEKFILKRSSSSH</sequence>
<evidence type="ECO:0000256" key="2">
    <source>
        <dbReference type="ARBA" id="ARBA00022679"/>
    </source>
</evidence>
<organism evidence="11 12">
    <name type="scientific">Trichobilharzia regenti</name>
    <name type="common">Nasal bird schistosome</name>
    <dbReference type="NCBI Taxonomy" id="157069"/>
    <lineage>
        <taxon>Eukaryota</taxon>
        <taxon>Metazoa</taxon>
        <taxon>Spiralia</taxon>
        <taxon>Lophotrochozoa</taxon>
        <taxon>Platyhelminthes</taxon>
        <taxon>Trematoda</taxon>
        <taxon>Digenea</taxon>
        <taxon>Strigeidida</taxon>
        <taxon>Schistosomatoidea</taxon>
        <taxon>Schistosomatidae</taxon>
        <taxon>Trichobilharzia</taxon>
    </lineage>
</organism>
<evidence type="ECO:0000259" key="10">
    <source>
        <dbReference type="PROSITE" id="PS51826"/>
    </source>
</evidence>
<dbReference type="PANTHER" id="PTHR23151:SF90">
    <property type="entry name" value="DIHYDROLIPOYLLYSINE-RESIDUE ACETYLTRANSFERASE COMPONENT OF PYRUVATE DEHYDROGENASE COMPLEX, MITOCHONDRIAL-RELATED"/>
    <property type="match status" value="1"/>
</dbReference>
<comment type="cofactor">
    <cofactor evidence="6">
        <name>(R)-lipoate</name>
        <dbReference type="ChEBI" id="CHEBI:83088"/>
    </cofactor>
    <text evidence="6">Binds 1 lipoyl cofactor covalently.</text>
</comment>
<feature type="compositionally biased region" description="Low complexity" evidence="7">
    <location>
        <begin position="696"/>
        <end position="706"/>
    </location>
</feature>
<evidence type="ECO:0000256" key="7">
    <source>
        <dbReference type="SAM" id="MobiDB-lite"/>
    </source>
</evidence>
<dbReference type="PROSITE" id="PS00022">
    <property type="entry name" value="EGF_1"/>
    <property type="match status" value="1"/>
</dbReference>
<dbReference type="EC" id="2.3.1.12" evidence="6"/>
<dbReference type="Gene3D" id="2.10.25.10">
    <property type="entry name" value="Laminin"/>
    <property type="match status" value="1"/>
</dbReference>
<evidence type="ECO:0000256" key="1">
    <source>
        <dbReference type="ARBA" id="ARBA00007317"/>
    </source>
</evidence>
<feature type="region of interest" description="Disordered" evidence="7">
    <location>
        <begin position="696"/>
        <end position="737"/>
    </location>
</feature>
<dbReference type="InterPro" id="IPR003016">
    <property type="entry name" value="2-oxoA_DH_lipoyl-BS"/>
</dbReference>
<dbReference type="GO" id="GO:0004742">
    <property type="term" value="F:dihydrolipoyllysine-residue acetyltransferase activity"/>
    <property type="evidence" value="ECO:0007669"/>
    <property type="project" value="UniProtKB-UniRule"/>
</dbReference>
<feature type="domain" description="Lipoyl-binding" evidence="9">
    <location>
        <begin position="64"/>
        <end position="140"/>
    </location>
</feature>
<keyword evidence="11" id="KW-1185">Reference proteome</keyword>
<keyword evidence="5 6" id="KW-0012">Acyltransferase</keyword>
<comment type="function">
    <text evidence="6">The pyruvate dehydrogenase complex catalyzes the overall conversion of pyruvate to acetyl-CoA and CO(2).</text>
</comment>
<dbReference type="CDD" id="cd00054">
    <property type="entry name" value="EGF_CA"/>
    <property type="match status" value="1"/>
</dbReference>
<comment type="subcellular location">
    <subcellularLocation>
        <location evidence="6">Mitochondrion</location>
    </subcellularLocation>
</comment>
<feature type="transmembrane region" description="Helical" evidence="8">
    <location>
        <begin position="1249"/>
        <end position="1272"/>
    </location>
</feature>
<dbReference type="PANTHER" id="PTHR23151">
    <property type="entry name" value="DIHYDROLIPOAMIDE ACETYL/SUCCINYL-TRANSFERASE-RELATED"/>
    <property type="match status" value="1"/>
</dbReference>
<evidence type="ECO:0000256" key="3">
    <source>
        <dbReference type="ARBA" id="ARBA00022823"/>
    </source>
</evidence>
<dbReference type="InterPro" id="IPR001078">
    <property type="entry name" value="2-oxoacid_DH_actylTfrase"/>
</dbReference>
<dbReference type="PROSITE" id="PS50968">
    <property type="entry name" value="BIOTINYL_LIPOYL"/>
    <property type="match status" value="1"/>
</dbReference>
<reference evidence="12" key="2">
    <citation type="submission" date="2023-11" db="UniProtKB">
        <authorList>
            <consortium name="WormBaseParasite"/>
        </authorList>
    </citation>
    <scope>IDENTIFICATION</scope>
</reference>
<evidence type="ECO:0000256" key="6">
    <source>
        <dbReference type="RuleBase" id="RU361137"/>
    </source>
</evidence>
<feature type="compositionally biased region" description="Pro residues" evidence="7">
    <location>
        <begin position="169"/>
        <end position="188"/>
    </location>
</feature>
<dbReference type="InterPro" id="IPR036625">
    <property type="entry name" value="E3-bd_dom_sf"/>
</dbReference>
<keyword evidence="8" id="KW-1133">Transmembrane helix</keyword>
<keyword evidence="8" id="KW-0472">Membrane</keyword>
<dbReference type="InterPro" id="IPR006257">
    <property type="entry name" value="LAT1"/>
</dbReference>
<evidence type="ECO:0000313" key="11">
    <source>
        <dbReference type="Proteomes" id="UP000050795"/>
    </source>
</evidence>
<dbReference type="PROSITE" id="PS00189">
    <property type="entry name" value="LIPOYL"/>
    <property type="match status" value="1"/>
</dbReference>
<feature type="region of interest" description="Disordered" evidence="7">
    <location>
        <begin position="605"/>
        <end position="650"/>
    </location>
</feature>
<dbReference type="Gene3D" id="3.30.559.10">
    <property type="entry name" value="Chloramphenicol acetyltransferase-like domain"/>
    <property type="match status" value="1"/>
</dbReference>
<dbReference type="InterPro" id="IPR000089">
    <property type="entry name" value="Biotin_lipoyl"/>
</dbReference>
<evidence type="ECO:0000256" key="4">
    <source>
        <dbReference type="ARBA" id="ARBA00022946"/>
    </source>
</evidence>
<feature type="region of interest" description="Disordered" evidence="7">
    <location>
        <begin position="663"/>
        <end position="684"/>
    </location>
</feature>
<dbReference type="InterPro" id="IPR023213">
    <property type="entry name" value="CAT-like_dom_sf"/>
</dbReference>
<dbReference type="Proteomes" id="UP000050795">
    <property type="component" value="Unassembled WGS sequence"/>
</dbReference>
<dbReference type="InterPro" id="IPR011053">
    <property type="entry name" value="Single_hybrid_motif"/>
</dbReference>
<dbReference type="GO" id="GO:0006086">
    <property type="term" value="P:pyruvate decarboxylation to acetyl-CoA"/>
    <property type="evidence" value="ECO:0007669"/>
    <property type="project" value="InterPro"/>
</dbReference>
<dbReference type="Pfam" id="PF00364">
    <property type="entry name" value="Biotin_lipoyl"/>
    <property type="match status" value="1"/>
</dbReference>
<dbReference type="WBParaSite" id="TREG1_131410.1">
    <property type="protein sequence ID" value="TREG1_131410.1"/>
    <property type="gene ID" value="TREG1_131410"/>
</dbReference>
<dbReference type="GO" id="GO:0045254">
    <property type="term" value="C:pyruvate dehydrogenase complex"/>
    <property type="evidence" value="ECO:0007669"/>
    <property type="project" value="UniProtKB-UniRule"/>
</dbReference>
<dbReference type="Pfam" id="PF00198">
    <property type="entry name" value="2-oxoacid_dh"/>
    <property type="match status" value="1"/>
</dbReference>
<dbReference type="NCBIfam" id="TIGR01349">
    <property type="entry name" value="PDHac_trf_mito"/>
    <property type="match status" value="1"/>
</dbReference>
<proteinExistence type="inferred from homology"/>
<dbReference type="Pfam" id="PF02817">
    <property type="entry name" value="E3_binding"/>
    <property type="match status" value="1"/>
</dbReference>
<dbReference type="InterPro" id="IPR004167">
    <property type="entry name" value="PSBD"/>
</dbReference>
<dbReference type="SUPFAM" id="SSF51230">
    <property type="entry name" value="Single hybrid motif"/>
    <property type="match status" value="1"/>
</dbReference>
<dbReference type="Gene3D" id="4.10.320.10">
    <property type="entry name" value="E3-binding domain"/>
    <property type="match status" value="1"/>
</dbReference>
<dbReference type="SUPFAM" id="SSF47005">
    <property type="entry name" value="Peripheral subunit-binding domain of 2-oxo acid dehydrogenase complex"/>
    <property type="match status" value="1"/>
</dbReference>
<feature type="domain" description="Peripheral subunit-binding (PSBD)" evidence="10">
    <location>
        <begin position="204"/>
        <end position="241"/>
    </location>
</feature>
<dbReference type="SUPFAM" id="SSF82895">
    <property type="entry name" value="TSP-1 type 1 repeat"/>
    <property type="match status" value="1"/>
</dbReference>
<name>A0AA85IZQ3_TRIRE</name>
<dbReference type="GO" id="GO:0005739">
    <property type="term" value="C:mitochondrion"/>
    <property type="evidence" value="ECO:0007669"/>
    <property type="project" value="UniProtKB-SubCell"/>
</dbReference>
<evidence type="ECO:0000256" key="8">
    <source>
        <dbReference type="SAM" id="Phobius"/>
    </source>
</evidence>
<accession>A0AA85IZQ3</accession>
<dbReference type="FunFam" id="3.30.559.10:FF:000003">
    <property type="entry name" value="Acetyltransferase component of pyruvate dehydrogenase complex"/>
    <property type="match status" value="1"/>
</dbReference>